<dbReference type="RefSeq" id="WP_138151297.1">
    <property type="nucleotide sequence ID" value="NZ_VANU01000001.1"/>
</dbReference>
<dbReference type="InterPro" id="IPR000160">
    <property type="entry name" value="GGDEF_dom"/>
</dbReference>
<evidence type="ECO:0000259" key="4">
    <source>
        <dbReference type="PROSITE" id="PS50887"/>
    </source>
</evidence>
<keyword evidence="1" id="KW-0175">Coiled coil</keyword>
<dbReference type="InterPro" id="IPR001633">
    <property type="entry name" value="EAL_dom"/>
</dbReference>
<dbReference type="Pfam" id="PF16448">
    <property type="entry name" value="LapD_MoxY_N"/>
    <property type="match status" value="2"/>
</dbReference>
<dbReference type="SMART" id="SM00267">
    <property type="entry name" value="GGDEF"/>
    <property type="match status" value="1"/>
</dbReference>
<dbReference type="EMBL" id="VANU01000001">
    <property type="protein sequence ID" value="TLP40895.1"/>
    <property type="molecule type" value="Genomic_DNA"/>
</dbReference>
<sequence>MSLSKQLYFIIAIIFFIIFSGNFLISVKNMKEYLEVESATKAQDTATSIGMSLRPLIKDKNDPEIESIIKVISNSGFYKEIRLEDANFTIKSSELIGAAKQLDDSNWEIESVSVDSKFGSVEKVGDDSSLNEQLLKLEGESEDLGFVDDVKTQEYRYIPSNAYKQGGEIIFNIKAKKFDDSITTTAKLNIKKVLIQEKRDIKFEYVPSWFINLIPISLEEKTSEISDGWNTSAVIYVSPNPGEAYAKLYEQAKNSIVYAFIAFIISMIFLLVFVQFLLRPLKKIEALAKNIAQAKFGVIDPLPWTIEIKNVSIAMNDMSRKIESMINKLTNNINVLSKKLSEDELTGLDLKQTLETDIKQMFIKKEDGFIFNIKIDNLAAYAKTHTKDEVDSYLISFSNILKNLKSDNSLDINAYRVFGSEFALLAKTCDKNCALDICARLKLAFETLGEELKLTELAHIGATPFNELASINELLQGANEAYEKAKLIGPNEFFIGSKNVHSRDMNLWRELIKQIITDNDFDIEFINDAYKIEGETNEIVMQEAFTKAKDQENNQIPIGTFVSIAEKYEMIESFDKAVIEKVITYVILNNINHKICINLSIDSIGKKDFIKWLQNRISRNKEIASKLVFSLTAYSVAKDMDIFKNFCDSMHSCGARVIIKRFESKFIPTENLKEFNVDYIRLARDYTSDIEKERSKQDFLDSICDLADLLNIKIFAENVKDKKDLEILKKVKLFAASK</sequence>
<dbReference type="Gene3D" id="3.20.20.450">
    <property type="entry name" value="EAL domain"/>
    <property type="match status" value="1"/>
</dbReference>
<dbReference type="SUPFAM" id="SSF141868">
    <property type="entry name" value="EAL domain-like"/>
    <property type="match status" value="1"/>
</dbReference>
<keyword evidence="2" id="KW-1133">Transmembrane helix</keyword>
<dbReference type="Pfam" id="PF00990">
    <property type="entry name" value="GGDEF"/>
    <property type="match status" value="1"/>
</dbReference>
<dbReference type="PANTHER" id="PTHR33121">
    <property type="entry name" value="CYCLIC DI-GMP PHOSPHODIESTERASE PDEF"/>
    <property type="match status" value="1"/>
</dbReference>
<feature type="domain" description="GGDEF" evidence="4">
    <location>
        <begin position="366"/>
        <end position="498"/>
    </location>
</feature>
<keyword evidence="6" id="KW-1185">Reference proteome</keyword>
<dbReference type="InterPro" id="IPR043128">
    <property type="entry name" value="Rev_trsase/Diguanyl_cyclase"/>
</dbReference>
<dbReference type="InterPro" id="IPR029787">
    <property type="entry name" value="Nucleotide_cyclase"/>
</dbReference>
<dbReference type="Pfam" id="PF00563">
    <property type="entry name" value="EAL"/>
    <property type="match status" value="1"/>
</dbReference>
<gene>
    <name evidence="5" type="ORF">FDK22_02430</name>
</gene>
<keyword evidence="2" id="KW-0812">Transmembrane</keyword>
<accession>A0A5R8Y479</accession>
<dbReference type="SMART" id="SM00052">
    <property type="entry name" value="EAL"/>
    <property type="match status" value="1"/>
</dbReference>
<feature type="domain" description="EAL" evidence="3">
    <location>
        <begin position="505"/>
        <end position="738"/>
    </location>
</feature>
<feature type="transmembrane region" description="Helical" evidence="2">
    <location>
        <begin position="6"/>
        <end position="25"/>
    </location>
</feature>
<comment type="caution">
    <text evidence="5">The sequence shown here is derived from an EMBL/GenBank/DDBJ whole genome shotgun (WGS) entry which is preliminary data.</text>
</comment>
<dbReference type="PROSITE" id="PS50887">
    <property type="entry name" value="GGDEF"/>
    <property type="match status" value="1"/>
</dbReference>
<dbReference type="InterPro" id="IPR042461">
    <property type="entry name" value="LapD_MoxY_peri_C"/>
</dbReference>
<keyword evidence="2" id="KW-0472">Membrane</keyword>
<evidence type="ECO:0000313" key="5">
    <source>
        <dbReference type="EMBL" id="TLP40895.1"/>
    </source>
</evidence>
<evidence type="ECO:0000313" key="6">
    <source>
        <dbReference type="Proteomes" id="UP000308901"/>
    </source>
</evidence>
<feature type="coiled-coil region" evidence="1">
    <location>
        <begin position="319"/>
        <end position="346"/>
    </location>
</feature>
<dbReference type="GO" id="GO:0071111">
    <property type="term" value="F:cyclic-guanylate-specific phosphodiesterase activity"/>
    <property type="evidence" value="ECO:0007669"/>
    <property type="project" value="InterPro"/>
</dbReference>
<evidence type="ECO:0000256" key="1">
    <source>
        <dbReference type="SAM" id="Coils"/>
    </source>
</evidence>
<dbReference type="AlphaFoldDB" id="A0A5R8Y479"/>
<dbReference type="InterPro" id="IPR035919">
    <property type="entry name" value="EAL_sf"/>
</dbReference>
<dbReference type="Gene3D" id="3.30.70.270">
    <property type="match status" value="1"/>
</dbReference>
<dbReference type="SUPFAM" id="SSF55073">
    <property type="entry name" value="Nucleotide cyclase"/>
    <property type="match status" value="1"/>
</dbReference>
<proteinExistence type="predicted"/>
<feature type="transmembrane region" description="Helical" evidence="2">
    <location>
        <begin position="256"/>
        <end position="278"/>
    </location>
</feature>
<dbReference type="InterPro" id="IPR050706">
    <property type="entry name" value="Cyclic-di-GMP_PDE-like"/>
</dbReference>
<dbReference type="InterPro" id="IPR032244">
    <property type="entry name" value="LapD_MoxY_N"/>
</dbReference>
<dbReference type="Gene3D" id="6.20.270.20">
    <property type="entry name" value="LapD/MoxY periplasmic domain"/>
    <property type="match status" value="1"/>
</dbReference>
<protein>
    <submittedName>
        <fullName evidence="5">EAL domain-containing protein</fullName>
    </submittedName>
</protein>
<evidence type="ECO:0000259" key="3">
    <source>
        <dbReference type="PROSITE" id="PS50883"/>
    </source>
</evidence>
<dbReference type="Proteomes" id="UP000308901">
    <property type="component" value="Unassembled WGS sequence"/>
</dbReference>
<dbReference type="PANTHER" id="PTHR33121:SF79">
    <property type="entry name" value="CYCLIC DI-GMP PHOSPHODIESTERASE PDED-RELATED"/>
    <property type="match status" value="1"/>
</dbReference>
<name>A0A5R8Y479_9BACT</name>
<reference evidence="5 6" key="1">
    <citation type="submission" date="2019-05" db="EMBL/GenBank/DDBJ databases">
        <title>Arcobacter sp. nov., isolated from sea sediment.</title>
        <authorList>
            <person name="Kim W."/>
        </authorList>
    </citation>
    <scope>NUCLEOTIDE SEQUENCE [LARGE SCALE GENOMIC DNA]</scope>
    <source>
        <strain evidence="5 6">CAU 1517</strain>
    </source>
</reference>
<evidence type="ECO:0000256" key="2">
    <source>
        <dbReference type="SAM" id="Phobius"/>
    </source>
</evidence>
<dbReference type="Gene3D" id="3.30.110.200">
    <property type="match status" value="1"/>
</dbReference>
<dbReference type="OrthoDB" id="5894408at2"/>
<organism evidence="5 6">
    <name type="scientific">Arcobacter arenosus</name>
    <dbReference type="NCBI Taxonomy" id="2576037"/>
    <lineage>
        <taxon>Bacteria</taxon>
        <taxon>Pseudomonadati</taxon>
        <taxon>Campylobacterota</taxon>
        <taxon>Epsilonproteobacteria</taxon>
        <taxon>Campylobacterales</taxon>
        <taxon>Arcobacteraceae</taxon>
        <taxon>Arcobacter</taxon>
    </lineage>
</organism>
<dbReference type="PROSITE" id="PS50883">
    <property type="entry name" value="EAL"/>
    <property type="match status" value="1"/>
</dbReference>